<keyword evidence="3" id="KW-0964">Secreted</keyword>
<reference evidence="12" key="1">
    <citation type="journal article" date="2017" name="Nature">
        <title>The genome of Chenopodium quinoa.</title>
        <authorList>
            <person name="Jarvis D.E."/>
            <person name="Ho Y.S."/>
            <person name="Lightfoot D.J."/>
            <person name="Schmoeckel S.M."/>
            <person name="Li B."/>
            <person name="Borm T.J.A."/>
            <person name="Ohyanagi H."/>
            <person name="Mineta K."/>
            <person name="Michell C.T."/>
            <person name="Saber N."/>
            <person name="Kharbatia N.M."/>
            <person name="Rupper R.R."/>
            <person name="Sharp A.R."/>
            <person name="Dally N."/>
            <person name="Boughton B.A."/>
            <person name="Woo Y.H."/>
            <person name="Gao G."/>
            <person name="Schijlen E.G.W.M."/>
            <person name="Guo X."/>
            <person name="Momin A.A."/>
            <person name="Negrao S."/>
            <person name="Al-Babili S."/>
            <person name="Gehring C."/>
            <person name="Roessner U."/>
            <person name="Jung C."/>
            <person name="Murphy K."/>
            <person name="Arold S.T."/>
            <person name="Gojobori T."/>
            <person name="van der Linden C.G."/>
            <person name="van Loo E.N."/>
            <person name="Jellen E.N."/>
            <person name="Maughan P.J."/>
            <person name="Tester M."/>
        </authorList>
    </citation>
    <scope>NUCLEOTIDE SEQUENCE [LARGE SCALE GENOMIC DNA]</scope>
    <source>
        <strain evidence="12">cv. PI 614886</strain>
    </source>
</reference>
<dbReference type="GO" id="GO:0004566">
    <property type="term" value="F:beta-glucuronidase activity"/>
    <property type="evidence" value="ECO:0007669"/>
    <property type="project" value="TreeGrafter"/>
</dbReference>
<dbReference type="AlphaFoldDB" id="A0A803M0X7"/>
<dbReference type="GO" id="GO:0009505">
    <property type="term" value="C:plant-type cell wall"/>
    <property type="evidence" value="ECO:0007669"/>
    <property type="project" value="TreeGrafter"/>
</dbReference>
<evidence type="ECO:0000313" key="12">
    <source>
        <dbReference type="EnsemblPlants" id="AUR62021609-RA:cds"/>
    </source>
</evidence>
<feature type="signal peptide" evidence="11">
    <location>
        <begin position="1"/>
        <end position="20"/>
    </location>
</feature>
<organism evidence="12 13">
    <name type="scientific">Chenopodium quinoa</name>
    <name type="common">Quinoa</name>
    <dbReference type="NCBI Taxonomy" id="63459"/>
    <lineage>
        <taxon>Eukaryota</taxon>
        <taxon>Viridiplantae</taxon>
        <taxon>Streptophyta</taxon>
        <taxon>Embryophyta</taxon>
        <taxon>Tracheophyta</taxon>
        <taxon>Spermatophyta</taxon>
        <taxon>Magnoliopsida</taxon>
        <taxon>eudicotyledons</taxon>
        <taxon>Gunneridae</taxon>
        <taxon>Pentapetalae</taxon>
        <taxon>Caryophyllales</taxon>
        <taxon>Chenopodiaceae</taxon>
        <taxon>Chenopodioideae</taxon>
        <taxon>Atripliceae</taxon>
        <taxon>Chenopodium</taxon>
    </lineage>
</organism>
<comment type="function">
    <text evidence="10">Endoglycosidase which is a cell surface and extracellular matrix-degrading enzyme. Cleaves heparan sulfate proteoglycans (HSPGs) into heparan sulfate side chains and core proteoglycans.</text>
</comment>
<evidence type="ECO:0000313" key="13">
    <source>
        <dbReference type="Proteomes" id="UP000596660"/>
    </source>
</evidence>
<dbReference type="PANTHER" id="PTHR14363">
    <property type="entry name" value="HEPARANASE-RELATED"/>
    <property type="match status" value="1"/>
</dbReference>
<evidence type="ECO:0000256" key="2">
    <source>
        <dbReference type="ARBA" id="ARBA00009800"/>
    </source>
</evidence>
<protein>
    <recommendedName>
        <fullName evidence="14">Heparanase-like protein 1</fullName>
    </recommendedName>
</protein>
<dbReference type="Proteomes" id="UP000596660">
    <property type="component" value="Unplaced"/>
</dbReference>
<dbReference type="Pfam" id="PF03662">
    <property type="entry name" value="Glyco_hydro_79n"/>
    <property type="match status" value="1"/>
</dbReference>
<dbReference type="InterPro" id="IPR017853">
    <property type="entry name" value="GH"/>
</dbReference>
<reference evidence="12" key="2">
    <citation type="submission" date="2021-03" db="UniProtKB">
        <authorList>
            <consortium name="EnsemblPlants"/>
        </authorList>
    </citation>
    <scope>IDENTIFICATION</scope>
</reference>
<keyword evidence="8" id="KW-0458">Lysosome</keyword>
<evidence type="ECO:0000256" key="11">
    <source>
        <dbReference type="SAM" id="SignalP"/>
    </source>
</evidence>
<comment type="similarity">
    <text evidence="2">Belongs to the glycosyl hydrolase 79 family.</text>
</comment>
<dbReference type="PANTHER" id="PTHR14363:SF21">
    <property type="entry name" value="HEPARANASE-LIKE PROTEIN 1"/>
    <property type="match status" value="1"/>
</dbReference>
<keyword evidence="5" id="KW-0378">Hydrolase</keyword>
<dbReference type="FunFam" id="3.20.20.80:FF:000023">
    <property type="entry name" value="heparanase-like protein 3"/>
    <property type="match status" value="1"/>
</dbReference>
<evidence type="ECO:0000256" key="9">
    <source>
        <dbReference type="ARBA" id="ARBA00023765"/>
    </source>
</evidence>
<dbReference type="OMA" id="YMRGSIT"/>
<evidence type="ECO:0000256" key="3">
    <source>
        <dbReference type="ARBA" id="ARBA00022525"/>
    </source>
</evidence>
<accession>A0A803M0X7</accession>
<keyword evidence="6" id="KW-0472">Membrane</keyword>
<keyword evidence="7" id="KW-0325">Glycoprotein</keyword>
<evidence type="ECO:0000256" key="6">
    <source>
        <dbReference type="ARBA" id="ARBA00023136"/>
    </source>
</evidence>
<proteinExistence type="inferred from homology"/>
<evidence type="ECO:0000256" key="4">
    <source>
        <dbReference type="ARBA" id="ARBA00022729"/>
    </source>
</evidence>
<dbReference type="EnsemblPlants" id="AUR62021609-RA">
    <property type="protein sequence ID" value="AUR62021609-RA:cds"/>
    <property type="gene ID" value="AUR62021609"/>
</dbReference>
<dbReference type="GO" id="GO:0005576">
    <property type="term" value="C:extracellular region"/>
    <property type="evidence" value="ECO:0007669"/>
    <property type="project" value="UniProtKB-SubCell"/>
</dbReference>
<evidence type="ECO:0000256" key="1">
    <source>
        <dbReference type="ARBA" id="ARBA00004613"/>
    </source>
</evidence>
<evidence type="ECO:0008006" key="14">
    <source>
        <dbReference type="Google" id="ProtNLM"/>
    </source>
</evidence>
<comment type="subcellular location">
    <subcellularLocation>
        <location evidence="9">Lysosome membrane</location>
        <topology evidence="9">Peripheral membrane protein</topology>
    </subcellularLocation>
    <subcellularLocation>
        <location evidence="1">Secreted</location>
    </subcellularLocation>
</comment>
<evidence type="ECO:0000256" key="8">
    <source>
        <dbReference type="ARBA" id="ARBA00023228"/>
    </source>
</evidence>
<evidence type="ECO:0000256" key="7">
    <source>
        <dbReference type="ARBA" id="ARBA00023180"/>
    </source>
</evidence>
<keyword evidence="4 11" id="KW-0732">Signal</keyword>
<dbReference type="InterPro" id="IPR005199">
    <property type="entry name" value="Glyco_hydro_79"/>
</dbReference>
<dbReference type="GO" id="GO:0005765">
    <property type="term" value="C:lysosomal membrane"/>
    <property type="evidence" value="ECO:0007669"/>
    <property type="project" value="UniProtKB-SubCell"/>
</dbReference>
<dbReference type="Gene3D" id="3.20.20.80">
    <property type="entry name" value="Glycosidases"/>
    <property type="match status" value="1"/>
</dbReference>
<sequence length="560" mass="62311">MGSQHLVLCFLLACFPSILAQEIAGANLGVNGGHVLAETDENYVCATIDWWPHNKCNYDECPWGYSSIMNLNLSHPLLAKAVQVTWFLIADDLIAFTHLRVRLGGSLEDQVVYDVPSLKIPCHPFWKQHDGLFGFSRGCLHIGRWDALNDFFSKTGAVITFGINALYGRKKSKNGVWVGPWDSSNAYDFIKYTVSKGYHIDSWEFGNELSGSGVGASVEATQYGKDLIKLNGIINDLYKKSPSKPLLLAPGGFFSEKWFTELLKVTGPGVLNGLTQHIYNLGAGNDPNLKKKIMDPHYLSKISETFSALNKIIHEHGPWAHAWVGEAGGAYNSGGHLVSDAFIDSFWYLDQLGLAATYNTKVYCRQTLIGGNYGLLDKTTFVPNPDYYRQEILHTYSFLKLIMALYIICSSMLNVAFIQCTFVEPFNGKEGITLLLINLSKKTSFIVKLQNTMNKDLHISDDIIFKEASFTRGLKRTVSWVGSKASSNGQLHREEYHLSPKEGRLQSQTMVLNGKPLQISEHGDIPSLEPALVHVYSPLYISPSSISFIVFPNFDAPACK</sequence>
<dbReference type="SUPFAM" id="SSF51445">
    <property type="entry name" value="(Trans)glycosidases"/>
    <property type="match status" value="1"/>
</dbReference>
<evidence type="ECO:0000256" key="10">
    <source>
        <dbReference type="ARBA" id="ARBA00055929"/>
    </source>
</evidence>
<feature type="chain" id="PRO_5030620662" description="Heparanase-like protein 1" evidence="11">
    <location>
        <begin position="21"/>
        <end position="560"/>
    </location>
</feature>
<evidence type="ECO:0000256" key="5">
    <source>
        <dbReference type="ARBA" id="ARBA00022801"/>
    </source>
</evidence>
<name>A0A803M0X7_CHEQI</name>
<keyword evidence="13" id="KW-1185">Reference proteome</keyword>
<dbReference type="Gramene" id="AUR62021609-RA">
    <property type="protein sequence ID" value="AUR62021609-RA:cds"/>
    <property type="gene ID" value="AUR62021609"/>
</dbReference>